<dbReference type="Pfam" id="PF14025">
    <property type="entry name" value="DUF4241"/>
    <property type="match status" value="1"/>
</dbReference>
<evidence type="ECO:0008006" key="4">
    <source>
        <dbReference type="Google" id="ProtNLM"/>
    </source>
</evidence>
<proteinExistence type="predicted"/>
<dbReference type="RefSeq" id="WP_115972718.1">
    <property type="nucleotide sequence ID" value="NZ_QNVT01000025.1"/>
</dbReference>
<sequence length="259" mass="29714">MNENWMQKWEEIKDKLISPVDVETYFTSDEIMEQKMETMGIGNVSLPSGKVIVRDPLVYLNQKEQPFFVEVPKGDFPVTIAVVKLEDWGDRYAAVKVEFTKEKPVIYREALIGIENIDSASEDGFFGFNVDAGLACITDPEVVPYVDKFISELDVDNIYDDYFVALFAKSYSENPRNQRDLGDWINWTVPGTEYQIPIFASGIGDGVYPVYFAYDEKDKLCGVYIHFIDIELELSEYDDDEEDDEDKETGPADNFVFLK</sequence>
<feature type="region of interest" description="Disordered" evidence="1">
    <location>
        <begin position="238"/>
        <end position="259"/>
    </location>
</feature>
<organism evidence="2 3">
    <name type="scientific">Chryseobacterium pennae</name>
    <dbReference type="NCBI Taxonomy" id="2258962"/>
    <lineage>
        <taxon>Bacteria</taxon>
        <taxon>Pseudomonadati</taxon>
        <taxon>Bacteroidota</taxon>
        <taxon>Flavobacteriia</taxon>
        <taxon>Flavobacteriales</taxon>
        <taxon>Weeksellaceae</taxon>
        <taxon>Chryseobacterium group</taxon>
        <taxon>Chryseobacterium</taxon>
    </lineage>
</organism>
<accession>A0A3D9C4G0</accession>
<feature type="compositionally biased region" description="Acidic residues" evidence="1">
    <location>
        <begin position="238"/>
        <end position="247"/>
    </location>
</feature>
<dbReference type="InterPro" id="IPR025335">
    <property type="entry name" value="DUF4241"/>
</dbReference>
<dbReference type="Proteomes" id="UP000256686">
    <property type="component" value="Unassembled WGS sequence"/>
</dbReference>
<gene>
    <name evidence="2" type="ORF">DRF65_21100</name>
</gene>
<name>A0A3D9C4G0_9FLAO</name>
<keyword evidence="3" id="KW-1185">Reference proteome</keyword>
<dbReference type="EMBL" id="QNVT01000025">
    <property type="protein sequence ID" value="REC60361.1"/>
    <property type="molecule type" value="Genomic_DNA"/>
</dbReference>
<protein>
    <recommendedName>
        <fullName evidence="4">DUF4241 domain-containing protein</fullName>
    </recommendedName>
</protein>
<dbReference type="AlphaFoldDB" id="A0A3D9C4G0"/>
<evidence type="ECO:0000313" key="2">
    <source>
        <dbReference type="EMBL" id="REC60361.1"/>
    </source>
</evidence>
<evidence type="ECO:0000256" key="1">
    <source>
        <dbReference type="SAM" id="MobiDB-lite"/>
    </source>
</evidence>
<reference evidence="3" key="1">
    <citation type="submission" date="2018-06" db="EMBL/GenBank/DDBJ databases">
        <authorList>
            <person name="Lum Nde A."/>
            <person name="Hugo C."/>
        </authorList>
    </citation>
    <scope>NUCLEOTIDE SEQUENCE [LARGE SCALE GENOMIC DNA]</scope>
    <source>
        <strain evidence="3">1_F178</strain>
    </source>
</reference>
<comment type="caution">
    <text evidence="2">The sequence shown here is derived from an EMBL/GenBank/DDBJ whole genome shotgun (WGS) entry which is preliminary data.</text>
</comment>
<evidence type="ECO:0000313" key="3">
    <source>
        <dbReference type="Proteomes" id="UP000256686"/>
    </source>
</evidence>